<feature type="signal peptide" evidence="3">
    <location>
        <begin position="1"/>
        <end position="24"/>
    </location>
</feature>
<proteinExistence type="inferred from homology"/>
<organism evidence="6 7">
    <name type="scientific">Massilia yuzhufengensis</name>
    <dbReference type="NCBI Taxonomy" id="1164594"/>
    <lineage>
        <taxon>Bacteria</taxon>
        <taxon>Pseudomonadati</taxon>
        <taxon>Pseudomonadota</taxon>
        <taxon>Betaproteobacteria</taxon>
        <taxon>Burkholderiales</taxon>
        <taxon>Oxalobacteraceae</taxon>
        <taxon>Telluria group</taxon>
        <taxon>Massilia</taxon>
    </lineage>
</organism>
<feature type="domain" description="CzcB-like C-terminal circularly permuted SH3-like" evidence="5">
    <location>
        <begin position="303"/>
        <end position="361"/>
    </location>
</feature>
<dbReference type="InterPro" id="IPR058649">
    <property type="entry name" value="CzcB_C"/>
</dbReference>
<evidence type="ECO:0000256" key="3">
    <source>
        <dbReference type="SAM" id="SignalP"/>
    </source>
</evidence>
<dbReference type="PANTHER" id="PTHR30097:SF4">
    <property type="entry name" value="SLR6042 PROTEIN"/>
    <property type="match status" value="1"/>
</dbReference>
<dbReference type="Pfam" id="PF25954">
    <property type="entry name" value="Beta-barrel_RND_2"/>
    <property type="match status" value="1"/>
</dbReference>
<dbReference type="PANTHER" id="PTHR30097">
    <property type="entry name" value="CATION EFFLUX SYSTEM PROTEIN CUSB"/>
    <property type="match status" value="1"/>
</dbReference>
<dbReference type="Gene3D" id="2.40.420.20">
    <property type="match status" value="1"/>
</dbReference>
<dbReference type="InterPro" id="IPR006143">
    <property type="entry name" value="RND_pump_MFP"/>
</dbReference>
<keyword evidence="7" id="KW-1185">Reference proteome</keyword>
<dbReference type="GO" id="GO:0016020">
    <property type="term" value="C:membrane"/>
    <property type="evidence" value="ECO:0007669"/>
    <property type="project" value="InterPro"/>
</dbReference>
<evidence type="ECO:0000259" key="5">
    <source>
        <dbReference type="Pfam" id="PF25975"/>
    </source>
</evidence>
<dbReference type="EMBL" id="FOLD01000021">
    <property type="protein sequence ID" value="SFD29661.1"/>
    <property type="molecule type" value="Genomic_DNA"/>
</dbReference>
<dbReference type="GO" id="GO:0060003">
    <property type="term" value="P:copper ion export"/>
    <property type="evidence" value="ECO:0007669"/>
    <property type="project" value="TreeGrafter"/>
</dbReference>
<feature type="domain" description="CusB-like beta-barrel" evidence="4">
    <location>
        <begin position="226"/>
        <end position="292"/>
    </location>
</feature>
<evidence type="ECO:0000256" key="2">
    <source>
        <dbReference type="ARBA" id="ARBA00022448"/>
    </source>
</evidence>
<dbReference type="Gene3D" id="1.10.287.470">
    <property type="entry name" value="Helix hairpin bin"/>
    <property type="match status" value="1"/>
</dbReference>
<keyword evidence="2" id="KW-0813">Transport</keyword>
<reference evidence="7" key="1">
    <citation type="submission" date="2016-10" db="EMBL/GenBank/DDBJ databases">
        <authorList>
            <person name="Varghese N."/>
            <person name="Submissions S."/>
        </authorList>
    </citation>
    <scope>NUCLEOTIDE SEQUENCE [LARGE SCALE GENOMIC DNA]</scope>
    <source>
        <strain evidence="7">CGMCC 1.12041</strain>
    </source>
</reference>
<accession>A0A1I1R5L1</accession>
<dbReference type="InterPro" id="IPR051909">
    <property type="entry name" value="MFP_Cation_Efflux"/>
</dbReference>
<dbReference type="GO" id="GO:0030288">
    <property type="term" value="C:outer membrane-bounded periplasmic space"/>
    <property type="evidence" value="ECO:0007669"/>
    <property type="project" value="TreeGrafter"/>
</dbReference>
<sequence length="371" mass="39040">MRPKVTLLLRLLPVALAFHANSYAAERQAKFTVTDQQMKALSIETAPLQSGAQPVMLSLPAQVSVPPNREQIVSTPLSGLATQVLVQPNQTVRQGTALVRISSPELGPLQLQLLQAASRTNLARKASLREKALFDEGIIARRRLEEAQASFSENEAALRQAKAALRFSGMAGPQIERVIATGKLEDAITLSAQSAGTVVSVDVKPGQRVEPSVALIHVAQVDRLALEIQAPTAQAAAWRTGSKLTLQGRPGTATVTSISPIVATGSQTVVIRASIDAGTSGLRPGELVTVQFPLPATSGSWDIPLSAVAHDNQDAYVFVRNGAAFEARPVKVLSSAGQRVRVSGSLRAGEKIAVSGVIALKGSWLGEKGGD</sequence>
<feature type="chain" id="PRO_5011721576" evidence="3">
    <location>
        <begin position="25"/>
        <end position="371"/>
    </location>
</feature>
<dbReference type="Gene3D" id="2.40.50.100">
    <property type="match status" value="1"/>
</dbReference>
<comment type="similarity">
    <text evidence="1">Belongs to the membrane fusion protein (MFP) (TC 8.A.1) family.</text>
</comment>
<dbReference type="GO" id="GO:0022857">
    <property type="term" value="F:transmembrane transporter activity"/>
    <property type="evidence" value="ECO:0007669"/>
    <property type="project" value="InterPro"/>
</dbReference>
<keyword evidence="3" id="KW-0732">Signal</keyword>
<evidence type="ECO:0000259" key="4">
    <source>
        <dbReference type="Pfam" id="PF25954"/>
    </source>
</evidence>
<dbReference type="Pfam" id="PF25975">
    <property type="entry name" value="CzcB_C"/>
    <property type="match status" value="1"/>
</dbReference>
<name>A0A1I1R5L1_9BURK</name>
<evidence type="ECO:0000313" key="7">
    <source>
        <dbReference type="Proteomes" id="UP000198639"/>
    </source>
</evidence>
<dbReference type="SUPFAM" id="SSF111369">
    <property type="entry name" value="HlyD-like secretion proteins"/>
    <property type="match status" value="1"/>
</dbReference>
<protein>
    <submittedName>
        <fullName evidence="6">RND family efflux transporter, MFP subunit</fullName>
    </submittedName>
</protein>
<gene>
    <name evidence="6" type="ORF">SAMN05216204_12137</name>
</gene>
<dbReference type="GO" id="GO:0046914">
    <property type="term" value="F:transition metal ion binding"/>
    <property type="evidence" value="ECO:0007669"/>
    <property type="project" value="TreeGrafter"/>
</dbReference>
<evidence type="ECO:0000313" key="6">
    <source>
        <dbReference type="EMBL" id="SFD29661.1"/>
    </source>
</evidence>
<dbReference type="GO" id="GO:0015679">
    <property type="term" value="P:plasma membrane copper ion transport"/>
    <property type="evidence" value="ECO:0007669"/>
    <property type="project" value="TreeGrafter"/>
</dbReference>
<dbReference type="Proteomes" id="UP000198639">
    <property type="component" value="Unassembled WGS sequence"/>
</dbReference>
<dbReference type="RefSeq" id="WP_091875718.1">
    <property type="nucleotide sequence ID" value="NZ_FOLD01000021.1"/>
</dbReference>
<dbReference type="InterPro" id="IPR058792">
    <property type="entry name" value="Beta-barrel_RND_2"/>
</dbReference>
<evidence type="ECO:0000256" key="1">
    <source>
        <dbReference type="ARBA" id="ARBA00009477"/>
    </source>
</evidence>
<dbReference type="NCBIfam" id="TIGR01730">
    <property type="entry name" value="RND_mfp"/>
    <property type="match status" value="1"/>
</dbReference>
<dbReference type="STRING" id="1164594.SAMN05216204_12137"/>
<dbReference type="AlphaFoldDB" id="A0A1I1R5L1"/>
<dbReference type="OrthoDB" id="9806939at2"/>